<organism evidence="3">
    <name type="scientific">bioreactor metagenome</name>
    <dbReference type="NCBI Taxonomy" id="1076179"/>
    <lineage>
        <taxon>unclassified sequences</taxon>
        <taxon>metagenomes</taxon>
        <taxon>ecological metagenomes</taxon>
    </lineage>
</organism>
<feature type="domain" description="Cupin type-2" evidence="2">
    <location>
        <begin position="43"/>
        <end position="113"/>
    </location>
</feature>
<dbReference type="AlphaFoldDB" id="A0A644XCC8"/>
<evidence type="ECO:0000313" key="3">
    <source>
        <dbReference type="EMBL" id="MPM11834.1"/>
    </source>
</evidence>
<dbReference type="InterPro" id="IPR051610">
    <property type="entry name" value="GPI/OXD"/>
</dbReference>
<protein>
    <recommendedName>
        <fullName evidence="2">Cupin type-2 domain-containing protein</fullName>
    </recommendedName>
</protein>
<name>A0A644XCC8_9ZZZZ</name>
<dbReference type="SUPFAM" id="SSF51182">
    <property type="entry name" value="RmlC-like cupins"/>
    <property type="match status" value="1"/>
</dbReference>
<evidence type="ECO:0000259" key="2">
    <source>
        <dbReference type="Pfam" id="PF07883"/>
    </source>
</evidence>
<dbReference type="InterPro" id="IPR014710">
    <property type="entry name" value="RmlC-like_jellyroll"/>
</dbReference>
<dbReference type="PANTHER" id="PTHR35848:SF6">
    <property type="entry name" value="CUPIN TYPE-2 DOMAIN-CONTAINING PROTEIN"/>
    <property type="match status" value="1"/>
</dbReference>
<evidence type="ECO:0000256" key="1">
    <source>
        <dbReference type="ARBA" id="ARBA00022723"/>
    </source>
</evidence>
<dbReference type="Pfam" id="PF07883">
    <property type="entry name" value="Cupin_2"/>
    <property type="match status" value="1"/>
</dbReference>
<proteinExistence type="predicted"/>
<gene>
    <name evidence="3" type="ORF">SDC9_58185</name>
</gene>
<reference evidence="3" key="1">
    <citation type="submission" date="2019-08" db="EMBL/GenBank/DDBJ databases">
        <authorList>
            <person name="Kucharzyk K."/>
            <person name="Murdoch R.W."/>
            <person name="Higgins S."/>
            <person name="Loffler F."/>
        </authorList>
    </citation>
    <scope>NUCLEOTIDE SEQUENCE</scope>
</reference>
<dbReference type="PANTHER" id="PTHR35848">
    <property type="entry name" value="OXALATE-BINDING PROTEIN"/>
    <property type="match status" value="1"/>
</dbReference>
<sequence length="155" mass="18005">MDRIIHTNEEDASWVHRNAHPKYDYFRRNLIPSGEAKQCMCAIYRIQPKKSNYPYHYHLKNEESFYIVSGEGLLRTPEGERKVVAGDYVFFPAGETGAHQLVNASETEILVYLDFDTDNNPEVCFYPDSGKIGVYGEMVRQLYKTSDQVEYYEGE</sequence>
<dbReference type="InterPro" id="IPR011051">
    <property type="entry name" value="RmlC_Cupin_sf"/>
</dbReference>
<dbReference type="InterPro" id="IPR013096">
    <property type="entry name" value="Cupin_2"/>
</dbReference>
<comment type="caution">
    <text evidence="3">The sequence shown here is derived from an EMBL/GenBank/DDBJ whole genome shotgun (WGS) entry which is preliminary data.</text>
</comment>
<dbReference type="EMBL" id="VSSQ01001886">
    <property type="protein sequence ID" value="MPM11834.1"/>
    <property type="molecule type" value="Genomic_DNA"/>
</dbReference>
<accession>A0A644XCC8</accession>
<dbReference type="GO" id="GO:0046872">
    <property type="term" value="F:metal ion binding"/>
    <property type="evidence" value="ECO:0007669"/>
    <property type="project" value="UniProtKB-KW"/>
</dbReference>
<keyword evidence="1" id="KW-0479">Metal-binding</keyword>
<dbReference type="Gene3D" id="2.60.120.10">
    <property type="entry name" value="Jelly Rolls"/>
    <property type="match status" value="1"/>
</dbReference>